<proteinExistence type="predicted"/>
<gene>
    <name evidence="2" type="ORF">RM538_06260</name>
</gene>
<evidence type="ECO:0000313" key="2">
    <source>
        <dbReference type="EMBL" id="MDT0555599.1"/>
    </source>
</evidence>
<feature type="chain" id="PRO_5047454852" evidence="1">
    <location>
        <begin position="22"/>
        <end position="330"/>
    </location>
</feature>
<evidence type="ECO:0000313" key="3">
    <source>
        <dbReference type="Proteomes" id="UP001254488"/>
    </source>
</evidence>
<comment type="caution">
    <text evidence="2">The sequence shown here is derived from an EMBL/GenBank/DDBJ whole genome shotgun (WGS) entry which is preliminary data.</text>
</comment>
<dbReference type="EMBL" id="JAVRHZ010000002">
    <property type="protein sequence ID" value="MDT0555599.1"/>
    <property type="molecule type" value="Genomic_DNA"/>
</dbReference>
<keyword evidence="3" id="KW-1185">Reference proteome</keyword>
<dbReference type="RefSeq" id="WP_311332549.1">
    <property type="nucleotide sequence ID" value="NZ_JAVRHZ010000002.1"/>
</dbReference>
<name>A0ABU2YD51_9FLAO</name>
<keyword evidence="1" id="KW-0732">Signal</keyword>
<reference evidence="2 3" key="1">
    <citation type="submission" date="2023-09" db="EMBL/GenBank/DDBJ databases">
        <authorList>
            <person name="Rey-Velasco X."/>
        </authorList>
    </citation>
    <scope>NUCLEOTIDE SEQUENCE [LARGE SCALE GENOMIC DNA]</scope>
    <source>
        <strain evidence="2 3">W242</strain>
    </source>
</reference>
<accession>A0ABU2YD51</accession>
<evidence type="ECO:0000256" key="1">
    <source>
        <dbReference type="SAM" id="SignalP"/>
    </source>
</evidence>
<sequence length="330" mass="35031">MKFLKIIITIVFLSCLSNSIAQVGIGTITPESSSALDVTATDKGFIAPRVSLTDVTDSTAPIDTPVEGLLVYNTNSSVTGGSGTGYYYWNGTQWSKLITATTVDDWKLEGNSGTNPATDFIGTTDAQDLVIRTNDTEKIRVESGGDVGVGITDPEHTLDVQGDFRVRGDFINQQLIGTHSSTTQSIPFTNLAFTPLTGTTNSITIPDGNGVANSGVFITGFARVFGGNLNGSNSSLGGYFMVLERDTDPTFSSAIILTYTSGTCYIETPNGGSSSSIAYGGGGHISYLDSNLTAGVTYYYRLTFVPNSQGINSGNFEVYQRDLIVVQIKR</sequence>
<feature type="signal peptide" evidence="1">
    <location>
        <begin position="1"/>
        <end position="21"/>
    </location>
</feature>
<dbReference type="Proteomes" id="UP001254488">
    <property type="component" value="Unassembled WGS sequence"/>
</dbReference>
<protein>
    <submittedName>
        <fullName evidence="2">Uncharacterized protein</fullName>
    </submittedName>
</protein>
<organism evidence="2 3">
    <name type="scientific">Patiriisocius hiemis</name>
    <dbReference type="NCBI Taxonomy" id="3075604"/>
    <lineage>
        <taxon>Bacteria</taxon>
        <taxon>Pseudomonadati</taxon>
        <taxon>Bacteroidota</taxon>
        <taxon>Flavobacteriia</taxon>
        <taxon>Flavobacteriales</taxon>
        <taxon>Flavobacteriaceae</taxon>
        <taxon>Patiriisocius</taxon>
    </lineage>
</organism>